<dbReference type="RefSeq" id="WP_058514635.1">
    <property type="nucleotide sequence ID" value="NZ_CAAAIH010000047.1"/>
</dbReference>
<keyword evidence="2" id="KW-1185">Reference proteome</keyword>
<dbReference type="AlphaFoldDB" id="A0A0W0YKR4"/>
<reference evidence="1 2" key="1">
    <citation type="submission" date="2015-11" db="EMBL/GenBank/DDBJ databases">
        <title>Genomic analysis of 38 Legionella species identifies large and diverse effector repertoires.</title>
        <authorList>
            <person name="Burstein D."/>
            <person name="Amaro F."/>
            <person name="Zusman T."/>
            <person name="Lifshitz Z."/>
            <person name="Cohen O."/>
            <person name="Gilbert J.A."/>
            <person name="Pupko T."/>
            <person name="Shuman H.A."/>
            <person name="Segal G."/>
        </authorList>
    </citation>
    <scope>NUCLEOTIDE SEQUENCE [LARGE SCALE GENOMIC DNA]</scope>
    <source>
        <strain evidence="1 2">SC-63-C7</strain>
    </source>
</reference>
<dbReference type="Proteomes" id="UP000054703">
    <property type="component" value="Unassembled WGS sequence"/>
</dbReference>
<proteinExistence type="predicted"/>
<dbReference type="PATRIC" id="fig|45074.5.peg.2754"/>
<dbReference type="EMBL" id="LNYU01000075">
    <property type="protein sequence ID" value="KTD57458.1"/>
    <property type="molecule type" value="Genomic_DNA"/>
</dbReference>
<accession>A0A0W0YKR4</accession>
<comment type="caution">
    <text evidence="1">The sequence shown here is derived from an EMBL/GenBank/DDBJ whole genome shotgun (WGS) entry which is preliminary data.</text>
</comment>
<evidence type="ECO:0000313" key="1">
    <source>
        <dbReference type="EMBL" id="KTD57458.1"/>
    </source>
</evidence>
<evidence type="ECO:0000313" key="2">
    <source>
        <dbReference type="Proteomes" id="UP000054703"/>
    </source>
</evidence>
<name>A0A0W0YKR4_9GAMM</name>
<gene>
    <name evidence="1" type="ORF">Lsan_2560</name>
</gene>
<protein>
    <submittedName>
        <fullName evidence="1">Uncharacterized protein</fullName>
    </submittedName>
</protein>
<sequence length="75" mass="8615">MRHVWLSSQSGSKVIKAVTNHEKGLSGTKPRRLLRKHIPINTNQWDTTQVDFMETDTVTHCGTSLMSEFVWSIIF</sequence>
<organism evidence="1 2">
    <name type="scientific">Legionella santicrucis</name>
    <dbReference type="NCBI Taxonomy" id="45074"/>
    <lineage>
        <taxon>Bacteria</taxon>
        <taxon>Pseudomonadati</taxon>
        <taxon>Pseudomonadota</taxon>
        <taxon>Gammaproteobacteria</taxon>
        <taxon>Legionellales</taxon>
        <taxon>Legionellaceae</taxon>
        <taxon>Legionella</taxon>
    </lineage>
</organism>